<name>A0A2A6B314_PRIPA</name>
<accession>A0A2A6B314</accession>
<organism evidence="1 2">
    <name type="scientific">Pristionchus pacificus</name>
    <name type="common">Parasitic nematode worm</name>
    <dbReference type="NCBI Taxonomy" id="54126"/>
    <lineage>
        <taxon>Eukaryota</taxon>
        <taxon>Metazoa</taxon>
        <taxon>Ecdysozoa</taxon>
        <taxon>Nematoda</taxon>
        <taxon>Chromadorea</taxon>
        <taxon>Rhabditida</taxon>
        <taxon>Rhabditina</taxon>
        <taxon>Diplogasteromorpha</taxon>
        <taxon>Diplogasteroidea</taxon>
        <taxon>Neodiplogasteridae</taxon>
        <taxon>Pristionchus</taxon>
    </lineage>
</organism>
<proteinExistence type="predicted"/>
<sequence length="289" mass="32925">IKVPQGTSKIEKAISNAIVTFVLIIGWKTLVRNKFFVVLANLIIAFIVPYYIMQNDPFRRKDSGFFAGRYERTIFNVSVLADYGGRIFRFSFAIIDCRSTVLLVINCNQSPAHSLEINDILAAAVNRCVLRYRMAVCSCDSHSVLHVRLPILLYTTKCYGSEGLDPDIDRTTEQSTYYACTIVVVVLYPRILHLLSKKRMMQIGGTRSHLSRAQMQILWQSLLVFTLYAASIICIFTLSNVHFNNYNNPPFDIVYAENLLNLSIAAVYPICFLVMSGDMKKYRTRSLEQ</sequence>
<reference evidence="1" key="2">
    <citation type="submission" date="2022-06" db="UniProtKB">
        <authorList>
            <consortium name="EnsemblMetazoa"/>
        </authorList>
    </citation>
    <scope>IDENTIFICATION</scope>
    <source>
        <strain evidence="1">PS312</strain>
    </source>
</reference>
<dbReference type="Proteomes" id="UP000005239">
    <property type="component" value="Unassembled WGS sequence"/>
</dbReference>
<evidence type="ECO:0000313" key="2">
    <source>
        <dbReference type="Proteomes" id="UP000005239"/>
    </source>
</evidence>
<dbReference type="EnsemblMetazoa" id="PPA43032.1">
    <property type="protein sequence ID" value="PPA43032.1"/>
    <property type="gene ID" value="WBGene00281401"/>
</dbReference>
<dbReference type="AlphaFoldDB" id="A0A2A6B314"/>
<reference evidence="2" key="1">
    <citation type="journal article" date="2008" name="Nat. Genet.">
        <title>The Pristionchus pacificus genome provides a unique perspective on nematode lifestyle and parasitism.</title>
        <authorList>
            <person name="Dieterich C."/>
            <person name="Clifton S.W."/>
            <person name="Schuster L.N."/>
            <person name="Chinwalla A."/>
            <person name="Delehaunty K."/>
            <person name="Dinkelacker I."/>
            <person name="Fulton L."/>
            <person name="Fulton R."/>
            <person name="Godfrey J."/>
            <person name="Minx P."/>
            <person name="Mitreva M."/>
            <person name="Roeseler W."/>
            <person name="Tian H."/>
            <person name="Witte H."/>
            <person name="Yang S.P."/>
            <person name="Wilson R.K."/>
            <person name="Sommer R.J."/>
        </authorList>
    </citation>
    <scope>NUCLEOTIDE SEQUENCE [LARGE SCALE GENOMIC DNA]</scope>
    <source>
        <strain evidence="2">PS312</strain>
    </source>
</reference>
<accession>A0A8R1V0V8</accession>
<keyword evidence="2" id="KW-1185">Reference proteome</keyword>
<gene>
    <name evidence="1" type="primary">WBGene00281401</name>
</gene>
<protein>
    <submittedName>
        <fullName evidence="1">Uncharacterized protein</fullName>
    </submittedName>
</protein>
<dbReference type="PANTHER" id="PTHR22718">
    <property type="entry name" value="SERPENTINE RECEPTOR, CLASS X"/>
    <property type="match status" value="1"/>
</dbReference>
<dbReference type="PANTHER" id="PTHR22718:SF25">
    <property type="entry name" value="G-PROTEIN COUPLED RECEPTORS FAMILY 1 PROFILE DOMAIN-CONTAINING PROTEIN"/>
    <property type="match status" value="1"/>
</dbReference>
<evidence type="ECO:0000313" key="1">
    <source>
        <dbReference type="EnsemblMetazoa" id="PPA43032.1"/>
    </source>
</evidence>